<evidence type="ECO:0000256" key="1">
    <source>
        <dbReference type="SAM" id="SignalP"/>
    </source>
</evidence>
<keyword evidence="3" id="KW-1185">Reference proteome</keyword>
<name>A0A518CSZ6_9PLAN</name>
<feature type="signal peptide" evidence="1">
    <location>
        <begin position="1"/>
        <end position="24"/>
    </location>
</feature>
<proteinExistence type="predicted"/>
<protein>
    <recommendedName>
        <fullName evidence="4">Preprotein translocase subunit SecD</fullName>
    </recommendedName>
</protein>
<gene>
    <name evidence="2" type="ORF">Pla110_41050</name>
</gene>
<dbReference type="KEGG" id="plon:Pla110_41050"/>
<evidence type="ECO:0000313" key="2">
    <source>
        <dbReference type="EMBL" id="QDU82350.1"/>
    </source>
</evidence>
<dbReference type="OrthoDB" id="214400at2"/>
<reference evidence="2 3" key="1">
    <citation type="submission" date="2019-02" db="EMBL/GenBank/DDBJ databases">
        <title>Deep-cultivation of Planctomycetes and their phenomic and genomic characterization uncovers novel biology.</title>
        <authorList>
            <person name="Wiegand S."/>
            <person name="Jogler M."/>
            <person name="Boedeker C."/>
            <person name="Pinto D."/>
            <person name="Vollmers J."/>
            <person name="Rivas-Marin E."/>
            <person name="Kohn T."/>
            <person name="Peeters S.H."/>
            <person name="Heuer A."/>
            <person name="Rast P."/>
            <person name="Oberbeckmann S."/>
            <person name="Bunk B."/>
            <person name="Jeske O."/>
            <person name="Meyerdierks A."/>
            <person name="Storesund J.E."/>
            <person name="Kallscheuer N."/>
            <person name="Luecker S."/>
            <person name="Lage O.M."/>
            <person name="Pohl T."/>
            <person name="Merkel B.J."/>
            <person name="Hornburger P."/>
            <person name="Mueller R.-W."/>
            <person name="Bruemmer F."/>
            <person name="Labrenz M."/>
            <person name="Spormann A.M."/>
            <person name="Op den Camp H."/>
            <person name="Overmann J."/>
            <person name="Amann R."/>
            <person name="Jetten M.S.M."/>
            <person name="Mascher T."/>
            <person name="Medema M.H."/>
            <person name="Devos D.P."/>
            <person name="Kaster A.-K."/>
            <person name="Ovreas L."/>
            <person name="Rohde M."/>
            <person name="Galperin M.Y."/>
            <person name="Jogler C."/>
        </authorList>
    </citation>
    <scope>NUCLEOTIDE SEQUENCE [LARGE SCALE GENOMIC DNA]</scope>
    <source>
        <strain evidence="2 3">Pla110</strain>
    </source>
</reference>
<dbReference type="EMBL" id="CP036281">
    <property type="protein sequence ID" value="QDU82350.1"/>
    <property type="molecule type" value="Genomic_DNA"/>
</dbReference>
<dbReference type="AlphaFoldDB" id="A0A518CSZ6"/>
<keyword evidence="1" id="KW-0732">Signal</keyword>
<dbReference type="Proteomes" id="UP000317178">
    <property type="component" value="Chromosome"/>
</dbReference>
<accession>A0A518CSZ6</accession>
<evidence type="ECO:0008006" key="4">
    <source>
        <dbReference type="Google" id="ProtNLM"/>
    </source>
</evidence>
<sequence length="255" mass="27355" precursor="true">MTRNVTIFTAVIAIISSMMISAQAASPAEQAVNQAAENNQFSYVLFYKANDAATKAMHGTLTATLSKRTDTAIIPVNAADSNEQVLIKRFDVTRLPLPAVAVLAPNGAVCSVMPRQVSSQQLLACIVSPVQATCLKTLQDNKLVALCVLPNAQASIPQGVVNFKQDKHFQDRTRVIPVLATDEQEAKFLNQLKVPTNQSTAVVAFIAPPGVMVGMFNEKVTQNEMAEKLAAAGQCCEDENCKHNKSASGSAPQRR</sequence>
<dbReference type="RefSeq" id="WP_144998451.1">
    <property type="nucleotide sequence ID" value="NZ_CP036281.1"/>
</dbReference>
<evidence type="ECO:0000313" key="3">
    <source>
        <dbReference type="Proteomes" id="UP000317178"/>
    </source>
</evidence>
<organism evidence="2 3">
    <name type="scientific">Polystyrenella longa</name>
    <dbReference type="NCBI Taxonomy" id="2528007"/>
    <lineage>
        <taxon>Bacteria</taxon>
        <taxon>Pseudomonadati</taxon>
        <taxon>Planctomycetota</taxon>
        <taxon>Planctomycetia</taxon>
        <taxon>Planctomycetales</taxon>
        <taxon>Planctomycetaceae</taxon>
        <taxon>Polystyrenella</taxon>
    </lineage>
</organism>
<feature type="chain" id="PRO_5022040301" description="Preprotein translocase subunit SecD" evidence="1">
    <location>
        <begin position="25"/>
        <end position="255"/>
    </location>
</feature>